<reference evidence="1 2" key="1">
    <citation type="submission" date="2012-02" db="EMBL/GenBank/DDBJ databases">
        <title>The Genome Sequence of Bacteroides fragilis CL07T12C05.</title>
        <authorList>
            <consortium name="The Broad Institute Genome Sequencing Platform"/>
            <person name="Earl A."/>
            <person name="Ward D."/>
            <person name="Feldgarden M."/>
            <person name="Gevers D."/>
            <person name="Zitomersky N.L."/>
            <person name="Coyne M.J."/>
            <person name="Comstock L.E."/>
            <person name="Young S.K."/>
            <person name="Zeng Q."/>
            <person name="Gargeya S."/>
            <person name="Fitzgerald M."/>
            <person name="Haas B."/>
            <person name="Abouelleil A."/>
            <person name="Alvarado L."/>
            <person name="Arachchi H.M."/>
            <person name="Berlin A."/>
            <person name="Chapman S.B."/>
            <person name="Gearin G."/>
            <person name="Goldberg J."/>
            <person name="Griggs A."/>
            <person name="Gujja S."/>
            <person name="Hansen M."/>
            <person name="Heiman D."/>
            <person name="Howarth C."/>
            <person name="Larimer J."/>
            <person name="Lui A."/>
            <person name="MacDonald P.J.P."/>
            <person name="McCowen C."/>
            <person name="Montmayeur A."/>
            <person name="Murphy C."/>
            <person name="Neiman D."/>
            <person name="Pearson M."/>
            <person name="Priest M."/>
            <person name="Roberts A."/>
            <person name="Saif S."/>
            <person name="Shea T."/>
            <person name="Sisk P."/>
            <person name="Stolte C."/>
            <person name="Sykes S."/>
            <person name="Wortman J."/>
            <person name="Nusbaum C."/>
            <person name="Birren B."/>
        </authorList>
    </citation>
    <scope>NUCLEOTIDE SEQUENCE [LARGE SCALE GENOMIC DNA]</scope>
    <source>
        <strain evidence="1 2">CL07T12C05</strain>
    </source>
</reference>
<evidence type="ECO:0000313" key="1">
    <source>
        <dbReference type="EMBL" id="EIY92956.1"/>
    </source>
</evidence>
<dbReference type="HOGENOM" id="CLU_3040389_0_0_10"/>
<dbReference type="AlphaFoldDB" id="A0A0E2AN34"/>
<name>A0A0E2AN34_BACFG</name>
<organism evidence="1 2">
    <name type="scientific">Bacteroides fragilis CL07T12C05</name>
    <dbReference type="NCBI Taxonomy" id="997883"/>
    <lineage>
        <taxon>Bacteria</taxon>
        <taxon>Pseudomonadati</taxon>
        <taxon>Bacteroidota</taxon>
        <taxon>Bacteroidia</taxon>
        <taxon>Bacteroidales</taxon>
        <taxon>Bacteroidaceae</taxon>
        <taxon>Bacteroides</taxon>
    </lineage>
</organism>
<evidence type="ECO:0000313" key="2">
    <source>
        <dbReference type="Proteomes" id="UP000003879"/>
    </source>
</evidence>
<proteinExistence type="predicted"/>
<sequence>MFIDRLEKTACVNEELILIDTRLAVLKYGVMVNQAIINLYTPTSYRGIRVKCIR</sequence>
<protein>
    <submittedName>
        <fullName evidence="1">Uncharacterized protein</fullName>
    </submittedName>
</protein>
<accession>A0A0E2AN34</accession>
<comment type="caution">
    <text evidence="1">The sequence shown here is derived from an EMBL/GenBank/DDBJ whole genome shotgun (WGS) entry which is preliminary data.</text>
</comment>
<gene>
    <name evidence="1" type="ORF">HMPREF1056_03244</name>
</gene>
<dbReference type="Proteomes" id="UP000003879">
    <property type="component" value="Unassembled WGS sequence"/>
</dbReference>
<dbReference type="PATRIC" id="fig|997883.3.peg.3402"/>
<dbReference type="EMBL" id="AGXN01000019">
    <property type="protein sequence ID" value="EIY92956.1"/>
    <property type="molecule type" value="Genomic_DNA"/>
</dbReference>